<dbReference type="CDD" id="cd06260">
    <property type="entry name" value="DUF820-like"/>
    <property type="match status" value="1"/>
</dbReference>
<dbReference type="SUPFAM" id="SSF52980">
    <property type="entry name" value="Restriction endonuclease-like"/>
    <property type="match status" value="1"/>
</dbReference>
<dbReference type="InterPro" id="IPR011335">
    <property type="entry name" value="Restrct_endonuc-II-like"/>
</dbReference>
<keyword evidence="2" id="KW-0255">Endonuclease</keyword>
<proteinExistence type="predicted"/>
<dbReference type="Proteomes" id="UP000242415">
    <property type="component" value="Unassembled WGS sequence"/>
</dbReference>
<dbReference type="InterPro" id="IPR008538">
    <property type="entry name" value="Uma2"/>
</dbReference>
<gene>
    <name evidence="2" type="ORF">SAMN05444365_103400</name>
</gene>
<dbReference type="EMBL" id="FNPH01000003">
    <property type="protein sequence ID" value="SDY76604.1"/>
    <property type="molecule type" value="Genomic_DNA"/>
</dbReference>
<evidence type="ECO:0000259" key="1">
    <source>
        <dbReference type="Pfam" id="PF05685"/>
    </source>
</evidence>
<dbReference type="RefSeq" id="WP_091555374.1">
    <property type="nucleotide sequence ID" value="NZ_FNPH01000003.1"/>
</dbReference>
<dbReference type="InterPro" id="IPR012296">
    <property type="entry name" value="Nuclease_put_TT1808"/>
</dbReference>
<dbReference type="Gene3D" id="3.90.1570.10">
    <property type="entry name" value="tt1808, chain A"/>
    <property type="match status" value="1"/>
</dbReference>
<organism evidence="2 3">
    <name type="scientific">Micromonospora pattaloongensis</name>
    <dbReference type="NCBI Taxonomy" id="405436"/>
    <lineage>
        <taxon>Bacteria</taxon>
        <taxon>Bacillati</taxon>
        <taxon>Actinomycetota</taxon>
        <taxon>Actinomycetes</taxon>
        <taxon>Micromonosporales</taxon>
        <taxon>Micromonosporaceae</taxon>
        <taxon>Micromonospora</taxon>
    </lineage>
</organism>
<feature type="domain" description="Putative restriction endonuclease" evidence="1">
    <location>
        <begin position="21"/>
        <end position="145"/>
    </location>
</feature>
<dbReference type="GO" id="GO:0004519">
    <property type="term" value="F:endonuclease activity"/>
    <property type="evidence" value="ECO:0007669"/>
    <property type="project" value="UniProtKB-KW"/>
</dbReference>
<keyword evidence="2" id="KW-0378">Hydrolase</keyword>
<evidence type="ECO:0000313" key="2">
    <source>
        <dbReference type="EMBL" id="SDY76604.1"/>
    </source>
</evidence>
<dbReference type="PANTHER" id="PTHR35400">
    <property type="entry name" value="SLR1083 PROTEIN"/>
    <property type="match status" value="1"/>
</dbReference>
<dbReference type="AlphaFoldDB" id="A0A1H3MJV7"/>
<sequence length="206" mass="22219">MTTAAEAGAEMSWPRPPFTVDTLFELPDTGLRYEVLDGALVVVPPPTPEHNLAADRLRERFIRLLSPAAEAITTAAVRLPGGSGPVPDLLITTADASDHPRGIPAEFVHTVVEVVSPSNASDDRVKKAALYAAAGIPCYWRVELRSWREHFGPVPAIVVRLLGDDGEWHTTVHAAGETRRLPIVVDRSPAVVPVELDPAVLVGPRR</sequence>
<dbReference type="Pfam" id="PF05685">
    <property type="entry name" value="Uma2"/>
    <property type="match status" value="1"/>
</dbReference>
<evidence type="ECO:0000313" key="3">
    <source>
        <dbReference type="Proteomes" id="UP000242415"/>
    </source>
</evidence>
<keyword evidence="3" id="KW-1185">Reference proteome</keyword>
<protein>
    <submittedName>
        <fullName evidence="2">Endonuclease, Uma2 family (Restriction endonuclease fold)</fullName>
    </submittedName>
</protein>
<dbReference type="PANTHER" id="PTHR35400:SF3">
    <property type="entry name" value="SLL1072 PROTEIN"/>
    <property type="match status" value="1"/>
</dbReference>
<accession>A0A1H3MJV7</accession>
<dbReference type="STRING" id="405436.SAMN05444365_103400"/>
<name>A0A1H3MJV7_9ACTN</name>
<keyword evidence="2" id="KW-0540">Nuclease</keyword>
<dbReference type="OrthoDB" id="9799703at2"/>
<reference evidence="3" key="1">
    <citation type="submission" date="2016-10" db="EMBL/GenBank/DDBJ databases">
        <authorList>
            <person name="Varghese N."/>
            <person name="Submissions S."/>
        </authorList>
    </citation>
    <scope>NUCLEOTIDE SEQUENCE [LARGE SCALE GENOMIC DNA]</scope>
    <source>
        <strain evidence="3">DSM 45245</strain>
    </source>
</reference>